<dbReference type="Proteomes" id="UP000718593">
    <property type="component" value="Unassembled WGS sequence"/>
</dbReference>
<evidence type="ECO:0000313" key="2">
    <source>
        <dbReference type="Proteomes" id="UP000718593"/>
    </source>
</evidence>
<evidence type="ECO:0000313" key="1">
    <source>
        <dbReference type="EMBL" id="MBF1165292.1"/>
    </source>
</evidence>
<comment type="caution">
    <text evidence="1">The sequence shown here is derived from an EMBL/GenBank/DDBJ whole genome shotgun (WGS) entry which is preliminary data.</text>
</comment>
<gene>
    <name evidence="1" type="ORF">HXL68_09630</name>
</gene>
<sequence length="78" mass="8491">MTTLKDILALLAIMASYGIAGRMDYDDAVRHEEYMRSRSAEQLVCSHGLSAMNAEALAVDRNDLAAATANRDCETTPL</sequence>
<dbReference type="AlphaFoldDB" id="A0A930BT06"/>
<organism evidence="1 2">
    <name type="scientific">Dechloromonas agitata</name>
    <dbReference type="NCBI Taxonomy" id="73030"/>
    <lineage>
        <taxon>Bacteria</taxon>
        <taxon>Pseudomonadati</taxon>
        <taxon>Pseudomonadota</taxon>
        <taxon>Betaproteobacteria</taxon>
        <taxon>Rhodocyclales</taxon>
        <taxon>Azonexaceae</taxon>
        <taxon>Dechloromonas</taxon>
    </lineage>
</organism>
<reference evidence="1" key="1">
    <citation type="submission" date="2020-04" db="EMBL/GenBank/DDBJ databases">
        <title>Deep metagenomics examines the oral microbiome during advanced dental caries in children, revealing novel taxa and co-occurrences with host molecules.</title>
        <authorList>
            <person name="Baker J.L."/>
            <person name="Morton J.T."/>
            <person name="Dinis M."/>
            <person name="Alvarez R."/>
            <person name="Tran N.C."/>
            <person name="Knight R."/>
            <person name="Edlund A."/>
        </authorList>
    </citation>
    <scope>NUCLEOTIDE SEQUENCE</scope>
    <source>
        <strain evidence="1">JCVI_32_bin.24</strain>
    </source>
</reference>
<accession>A0A930BT06</accession>
<proteinExistence type="predicted"/>
<protein>
    <submittedName>
        <fullName evidence="1">Uncharacterized protein</fullName>
    </submittedName>
</protein>
<dbReference type="EMBL" id="JABZMI010000180">
    <property type="protein sequence ID" value="MBF1165292.1"/>
    <property type="molecule type" value="Genomic_DNA"/>
</dbReference>
<name>A0A930BT06_9RHOO</name>